<keyword evidence="5" id="KW-1185">Reference proteome</keyword>
<dbReference type="InterPro" id="IPR026881">
    <property type="entry name" value="WYL_dom"/>
</dbReference>
<dbReference type="SUPFAM" id="SSF46785">
    <property type="entry name" value="Winged helix' DNA-binding domain"/>
    <property type="match status" value="1"/>
</dbReference>
<dbReference type="Gene3D" id="1.10.10.10">
    <property type="entry name" value="Winged helix-like DNA-binding domain superfamily/Winged helix DNA-binding domain"/>
    <property type="match status" value="1"/>
</dbReference>
<keyword evidence="4" id="KW-0238">DNA-binding</keyword>
<dbReference type="PROSITE" id="PS51000">
    <property type="entry name" value="HTH_DEOR_2"/>
    <property type="match status" value="1"/>
</dbReference>
<dbReference type="PIRSF" id="PIRSF016838">
    <property type="entry name" value="PafC"/>
    <property type="match status" value="1"/>
</dbReference>
<name>A0A1M6RBP0_9BACT</name>
<feature type="domain" description="HTH deoR-type" evidence="3">
    <location>
        <begin position="10"/>
        <end position="66"/>
    </location>
</feature>
<proteinExistence type="predicted"/>
<keyword evidence="1" id="KW-0805">Transcription regulation</keyword>
<dbReference type="PROSITE" id="PS52050">
    <property type="entry name" value="WYL"/>
    <property type="match status" value="1"/>
</dbReference>
<gene>
    <name evidence="4" type="ORF">SAMN04488087_0779</name>
</gene>
<dbReference type="Pfam" id="PF13280">
    <property type="entry name" value="WYL"/>
    <property type="match status" value="1"/>
</dbReference>
<dbReference type="PANTHER" id="PTHR34580:SF1">
    <property type="entry name" value="PROTEIN PAFC"/>
    <property type="match status" value="1"/>
</dbReference>
<evidence type="ECO:0000313" key="5">
    <source>
        <dbReference type="Proteomes" id="UP000185812"/>
    </source>
</evidence>
<evidence type="ECO:0000256" key="1">
    <source>
        <dbReference type="ARBA" id="ARBA00023015"/>
    </source>
</evidence>
<dbReference type="Pfam" id="PF25583">
    <property type="entry name" value="WCX"/>
    <property type="match status" value="1"/>
</dbReference>
<dbReference type="Pfam" id="PF08279">
    <property type="entry name" value="HTH_11"/>
    <property type="match status" value="1"/>
</dbReference>
<accession>A0A1M6RBP0</accession>
<evidence type="ECO:0000256" key="2">
    <source>
        <dbReference type="ARBA" id="ARBA00023163"/>
    </source>
</evidence>
<dbReference type="EMBL" id="FRAU01000002">
    <property type="protein sequence ID" value="SHK29871.1"/>
    <property type="molecule type" value="Genomic_DNA"/>
</dbReference>
<dbReference type="InterPro" id="IPR051534">
    <property type="entry name" value="CBASS_pafABC_assoc_protein"/>
</dbReference>
<keyword evidence="2" id="KW-0804">Transcription</keyword>
<dbReference type="InterPro" id="IPR057727">
    <property type="entry name" value="WCX_dom"/>
</dbReference>
<dbReference type="OrthoDB" id="9815009at2"/>
<dbReference type="STRING" id="633813.SAMN04488087_0779"/>
<dbReference type="InterPro" id="IPR036390">
    <property type="entry name" value="WH_DNA-bd_sf"/>
</dbReference>
<dbReference type="InterPro" id="IPR036388">
    <property type="entry name" value="WH-like_DNA-bd_sf"/>
</dbReference>
<organism evidence="4 5">
    <name type="scientific">Rhodothermus profundi</name>
    <dbReference type="NCBI Taxonomy" id="633813"/>
    <lineage>
        <taxon>Bacteria</taxon>
        <taxon>Pseudomonadati</taxon>
        <taxon>Rhodothermota</taxon>
        <taxon>Rhodothermia</taxon>
        <taxon>Rhodothermales</taxon>
        <taxon>Rhodothermaceae</taxon>
        <taxon>Rhodothermus</taxon>
    </lineage>
</organism>
<dbReference type="AlphaFoldDB" id="A0A1M6RBP0"/>
<dbReference type="RefSeq" id="WP_072714657.1">
    <property type="nucleotide sequence ID" value="NZ_FRAU01000002.1"/>
</dbReference>
<dbReference type="Proteomes" id="UP000185812">
    <property type="component" value="Unassembled WGS sequence"/>
</dbReference>
<evidence type="ECO:0000313" key="4">
    <source>
        <dbReference type="EMBL" id="SHK29871.1"/>
    </source>
</evidence>
<dbReference type="GO" id="GO:0003677">
    <property type="term" value="F:DNA binding"/>
    <property type="evidence" value="ECO:0007669"/>
    <property type="project" value="UniProtKB-KW"/>
</dbReference>
<dbReference type="PANTHER" id="PTHR34580">
    <property type="match status" value="1"/>
</dbReference>
<dbReference type="GO" id="GO:0003700">
    <property type="term" value="F:DNA-binding transcription factor activity"/>
    <property type="evidence" value="ECO:0007669"/>
    <property type="project" value="InterPro"/>
</dbReference>
<dbReference type="InterPro" id="IPR013196">
    <property type="entry name" value="HTH_11"/>
</dbReference>
<protein>
    <submittedName>
        <fullName evidence="4">Predicted DNA-binding transcriptional regulator YafY, contains an HTH and WYL domains</fullName>
    </submittedName>
</protein>
<sequence length="337" mass="38837">MKLAERSRNRTERLFALILLLQTRPGLTAQQLAEHFGVSRRTIFRDLRALSEANVPLTYAEGGGYEILEGYQLPPLMFTAREAATLLIGTAFIKRQPDASLRADADAVALKIRSVLPQPIREYIDRLQERIVIDPYWLQTMQGSGEETGYWYELSEAIARQQSVHLAYYVPSRDELTQRKVDPLGLVYYTDHWNLIAYDHLRKDIRNFRLDRIQRLAVLSERFTPPRDFDLNAYLEAQGAPSEAYRIRLRFAPATYRWARRSIPARIESEQETPEGIEVTFAFENLEYLARWLLRYGTEVEVLAPEALRAQLRAQARAVLARYEPAPPHEETGTSVG</sequence>
<dbReference type="InterPro" id="IPR028349">
    <property type="entry name" value="PafC-like"/>
</dbReference>
<evidence type="ECO:0000259" key="3">
    <source>
        <dbReference type="PROSITE" id="PS51000"/>
    </source>
</evidence>
<dbReference type="InterPro" id="IPR001034">
    <property type="entry name" value="DeoR_HTH"/>
</dbReference>
<reference evidence="5" key="1">
    <citation type="submission" date="2016-11" db="EMBL/GenBank/DDBJ databases">
        <authorList>
            <person name="Varghese N."/>
            <person name="Submissions S."/>
        </authorList>
    </citation>
    <scope>NUCLEOTIDE SEQUENCE [LARGE SCALE GENOMIC DNA]</scope>
    <source>
        <strain evidence="5">DSM 22212</strain>
    </source>
</reference>